<evidence type="ECO:0000256" key="2">
    <source>
        <dbReference type="ARBA" id="ARBA00022670"/>
    </source>
</evidence>
<dbReference type="Gene3D" id="2.40.70.10">
    <property type="entry name" value="Acid Proteases"/>
    <property type="match status" value="2"/>
</dbReference>
<proteinExistence type="inferred from homology"/>
<evidence type="ECO:0000256" key="1">
    <source>
        <dbReference type="ARBA" id="ARBA00009136"/>
    </source>
</evidence>
<evidence type="ECO:0000313" key="6">
    <source>
        <dbReference type="EMBL" id="MCX2560923.1"/>
    </source>
</evidence>
<dbReference type="InterPro" id="IPR021109">
    <property type="entry name" value="Peptidase_aspartic_dom_sf"/>
</dbReference>
<keyword evidence="4" id="KW-0378">Hydrolase</keyword>
<evidence type="ECO:0000256" key="5">
    <source>
        <dbReference type="SAM" id="SignalP"/>
    </source>
</evidence>
<gene>
    <name evidence="6" type="ORF">OQ252_05850</name>
</gene>
<keyword evidence="3" id="KW-0064">Aspartyl protease</keyword>
<reference evidence="6 7" key="1">
    <citation type="submission" date="2022-11" db="EMBL/GenBank/DDBJ databases">
        <title>Genome sequencing of Acetobacter type strain.</title>
        <authorList>
            <person name="Heo J."/>
            <person name="Lee D."/>
            <person name="Han B.-H."/>
            <person name="Hong S.-B."/>
            <person name="Kwon S.-W."/>
        </authorList>
    </citation>
    <scope>NUCLEOTIDE SEQUENCE [LARGE SCALE GENOMIC DNA]</scope>
    <source>
        <strain evidence="6 7">KACC 21251</strain>
    </source>
</reference>
<dbReference type="RefSeq" id="WP_166120904.1">
    <property type="nucleotide sequence ID" value="NZ_JAPIUX010000003.1"/>
</dbReference>
<keyword evidence="7" id="KW-1185">Reference proteome</keyword>
<dbReference type="CDD" id="cd00303">
    <property type="entry name" value="retropepsin_like"/>
    <property type="match status" value="1"/>
</dbReference>
<comment type="caution">
    <text evidence="6">The sequence shown here is derived from an EMBL/GenBank/DDBJ whole genome shotgun (WGS) entry which is preliminary data.</text>
</comment>
<evidence type="ECO:0000313" key="7">
    <source>
        <dbReference type="Proteomes" id="UP001526446"/>
    </source>
</evidence>
<dbReference type="InterPro" id="IPR034122">
    <property type="entry name" value="Retropepsin-like_bacterial"/>
</dbReference>
<name>A0ABT3Q6L5_9PROT</name>
<comment type="similarity">
    <text evidence="1">Belongs to the DDI1 family.</text>
</comment>
<dbReference type="PANTHER" id="PTHR12917">
    <property type="entry name" value="ASPARTYL PROTEASE DDI-RELATED"/>
    <property type="match status" value="1"/>
</dbReference>
<feature type="signal peptide" evidence="5">
    <location>
        <begin position="1"/>
        <end position="29"/>
    </location>
</feature>
<accession>A0ABT3Q6L5</accession>
<dbReference type="Proteomes" id="UP001526446">
    <property type="component" value="Unassembled WGS sequence"/>
</dbReference>
<dbReference type="SUPFAM" id="SSF50630">
    <property type="entry name" value="Acid proteases"/>
    <property type="match status" value="2"/>
</dbReference>
<dbReference type="CDD" id="cd05483">
    <property type="entry name" value="retropepsin_like_bacteria"/>
    <property type="match status" value="1"/>
</dbReference>
<protein>
    <submittedName>
        <fullName evidence="6">Retroviral-like aspartic protease family protein</fullName>
    </submittedName>
</protein>
<sequence>MGTQGIRAVLFLAVCSTAGLVAPASTVLAAEGLCHHERIARVPLHDDLGFLNIPVQINGHPAGMIVDTGSEGSLLSPEAAERFDVQLDPSVHTVMRGTGGMGRMVPNVILRSLRLGGLETGPVSVPVGDLPGKPVTQPPVEGLVGGDLLSRYDVEFNVAEGWLTFWSVKNGSAACAGPVDWHVIYRAVPLQSAGRRVVVQVLLDGMPLRALVDSGARSRIVSDKAVEKLGVTARTLSADPGGLTSGVDGHQQVYHWHRFHTFQIGQEEEKAPVLTVAPLHDSVDMLLGSDWFAAHRVWISYQTGTLYVMPALKRQAAQKDD</sequence>
<keyword evidence="5" id="KW-0732">Signal</keyword>
<dbReference type="EMBL" id="JAPIUX010000003">
    <property type="protein sequence ID" value="MCX2560923.1"/>
    <property type="molecule type" value="Genomic_DNA"/>
</dbReference>
<evidence type="ECO:0000256" key="3">
    <source>
        <dbReference type="ARBA" id="ARBA00022750"/>
    </source>
</evidence>
<dbReference type="Pfam" id="PF13650">
    <property type="entry name" value="Asp_protease_2"/>
    <property type="match status" value="2"/>
</dbReference>
<keyword evidence="2" id="KW-0645">Protease</keyword>
<evidence type="ECO:0000256" key="4">
    <source>
        <dbReference type="ARBA" id="ARBA00022801"/>
    </source>
</evidence>
<organism evidence="6 7">
    <name type="scientific">Acetobacter farinalis</name>
    <dbReference type="NCBI Taxonomy" id="1260984"/>
    <lineage>
        <taxon>Bacteria</taxon>
        <taxon>Pseudomonadati</taxon>
        <taxon>Pseudomonadota</taxon>
        <taxon>Alphaproteobacteria</taxon>
        <taxon>Acetobacterales</taxon>
        <taxon>Acetobacteraceae</taxon>
        <taxon>Acetobacter</taxon>
    </lineage>
</organism>
<feature type="chain" id="PRO_5046311968" evidence="5">
    <location>
        <begin position="30"/>
        <end position="321"/>
    </location>
</feature>
<dbReference type="PANTHER" id="PTHR12917:SF1">
    <property type="entry name" value="AT13091P"/>
    <property type="match status" value="1"/>
</dbReference>